<evidence type="ECO:0000313" key="4">
    <source>
        <dbReference type="Proteomes" id="UP000507470"/>
    </source>
</evidence>
<dbReference type="EMBL" id="CACVKT020005671">
    <property type="protein sequence ID" value="CAC5397240.1"/>
    <property type="molecule type" value="Genomic_DNA"/>
</dbReference>
<keyword evidence="4" id="KW-1185">Reference proteome</keyword>
<keyword evidence="2" id="KW-0732">Signal</keyword>
<evidence type="ECO:0000313" key="3">
    <source>
        <dbReference type="EMBL" id="CAC5397240.1"/>
    </source>
</evidence>
<reference evidence="3 4" key="1">
    <citation type="submission" date="2020-06" db="EMBL/GenBank/DDBJ databases">
        <authorList>
            <person name="Li R."/>
            <person name="Bekaert M."/>
        </authorList>
    </citation>
    <scope>NUCLEOTIDE SEQUENCE [LARGE SCALE GENOMIC DNA]</scope>
    <source>
        <strain evidence="4">wild</strain>
    </source>
</reference>
<proteinExistence type="predicted"/>
<evidence type="ECO:0000256" key="2">
    <source>
        <dbReference type="SAM" id="SignalP"/>
    </source>
</evidence>
<accession>A0A6J8CQQ0</accession>
<feature type="signal peptide" evidence="2">
    <location>
        <begin position="1"/>
        <end position="17"/>
    </location>
</feature>
<sequence length="171" mass="20206">MDIFIVINFCMCYVTYASSIGAPLTLSLQCSKYHFEEKVLEKLVRLELKIEMYEAKIKTWEVSIPTNLDKLDDARKQTNTFLESMQDILYQEQIRLNDSFEETVENIHLQSEIKVKSVLDSFSTKILQFENRREHALEHSTLLQEQERFKDSFQETVENIKTQSESRVKII</sequence>
<dbReference type="AlphaFoldDB" id="A0A6J8CQQ0"/>
<evidence type="ECO:0000256" key="1">
    <source>
        <dbReference type="SAM" id="Coils"/>
    </source>
</evidence>
<gene>
    <name evidence="3" type="ORF">MCOR_31694</name>
</gene>
<name>A0A6J8CQQ0_MYTCO</name>
<protein>
    <submittedName>
        <fullName evidence="3">Uncharacterized protein</fullName>
    </submittedName>
</protein>
<feature type="coiled-coil region" evidence="1">
    <location>
        <begin position="36"/>
        <end position="63"/>
    </location>
</feature>
<organism evidence="3 4">
    <name type="scientific">Mytilus coruscus</name>
    <name type="common">Sea mussel</name>
    <dbReference type="NCBI Taxonomy" id="42192"/>
    <lineage>
        <taxon>Eukaryota</taxon>
        <taxon>Metazoa</taxon>
        <taxon>Spiralia</taxon>
        <taxon>Lophotrochozoa</taxon>
        <taxon>Mollusca</taxon>
        <taxon>Bivalvia</taxon>
        <taxon>Autobranchia</taxon>
        <taxon>Pteriomorphia</taxon>
        <taxon>Mytilida</taxon>
        <taxon>Mytiloidea</taxon>
        <taxon>Mytilidae</taxon>
        <taxon>Mytilinae</taxon>
        <taxon>Mytilus</taxon>
    </lineage>
</organism>
<dbReference type="Proteomes" id="UP000507470">
    <property type="component" value="Unassembled WGS sequence"/>
</dbReference>
<keyword evidence="1" id="KW-0175">Coiled coil</keyword>
<feature type="chain" id="PRO_5026998295" evidence="2">
    <location>
        <begin position="18"/>
        <end position="171"/>
    </location>
</feature>